<feature type="region of interest" description="Disordered" evidence="7">
    <location>
        <begin position="1"/>
        <end position="70"/>
    </location>
</feature>
<evidence type="ECO:0000256" key="8">
    <source>
        <dbReference type="SAM" id="Phobius"/>
    </source>
</evidence>
<sequence length="913" mass="100409">MPSSYAAAASGSPSSSRKPIPVAAASTRQPAPSPAAAPAAPSPSNPSGISDSDPSSYSSSGEETDLTSSDPAAASVVSSYLSVAGDGADLSKVGIFLSSAARRRSPPCLICFDPIRPSDPVWSCSASCFAALHLHCIQSWAHQSASAAPSPTWGCPKCRFPYPKSETPTSYLCFCSKTVDPAPDPWILPHSCGDICGRHLNANRDSGCEHTCLLLCHPGPCPPCPAIVPNARCFCGSRRETRRCSHQRYSCLGKCNKRLGCGIHRCPVDCHDGPCPPCAVLGNHKCECGETMEERLCSERVFQCKRECGGMLECGKHSCERGCHAGKCGECPLQGRRTCPCGKKDYPSLDCDAEASTCGSTCEKVLGCGRHKCHERCHRGLCVETCRLVITKSCRCGCLKKEVPCYQELTCERKCPRMRNCGRHACRRRCCPGDCAPCPEVCDKRLRCGNHKCASPCHRGACAPCPLMKTISCNCGQTFFEVPCGTEKNQKPPKCSKKCNTARLCRHKLECRNRLPQPHKCHYGACPPCKLICGEELSCGHRCKLRCHGPIAPPNPEFTLKPIKRKKEKHIDCTPGTPCPPCQEVVLVPCFGQHLGQERAILCSKKRQFPCQNLCGNPLDCGNHYCTKACHVLQIPLSQPEGDQSAIQSLASASAFAEPCEECDLPCQRVREPSCSHPCPLPCHLDDCPPCKVLVKRPCHCGAMVHAFECMYYNNLNAKEQQKVRSCGGPCHRKLPNCPHLCSEICHPGQCPSVDQCMKKVNVRCACNTLKKEWICQDVLKEYRRSGCDPKQIPKNQYGIGLLACGEDCMKKVRAAESELHLRKTQEIKSSVVEVENVPKRKKRRNRGPERVESSKFQEIKAFALKCLLVIFLFIVVVAGLYLLWKGVYWLSDWMNEMEEQRVRQRHLKPGRM</sequence>
<keyword evidence="8" id="KW-0472">Membrane</keyword>
<keyword evidence="4 6" id="KW-0863">Zinc-finger</keyword>
<dbReference type="InterPro" id="IPR000967">
    <property type="entry name" value="Znf_NFX1"/>
</dbReference>
<dbReference type="SMART" id="SM00438">
    <property type="entry name" value="ZnF_NFX"/>
    <property type="match status" value="9"/>
</dbReference>
<feature type="domain" description="RING-type" evidence="10">
    <location>
        <begin position="108"/>
        <end position="159"/>
    </location>
</feature>
<accession>A0A0D9UX11</accession>
<feature type="transmembrane region" description="Helical" evidence="8">
    <location>
        <begin position="863"/>
        <end position="885"/>
    </location>
</feature>
<dbReference type="PANTHER" id="PTHR12360:SF1">
    <property type="entry name" value="NF-X1-TYPE ZINC FINGER PROTEIN NFXL1"/>
    <property type="match status" value="1"/>
</dbReference>
<feature type="compositionally biased region" description="Low complexity" evidence="7">
    <location>
        <begin position="1"/>
        <end position="16"/>
    </location>
</feature>
<evidence type="ECO:0000256" key="5">
    <source>
        <dbReference type="ARBA" id="ARBA00022833"/>
    </source>
</evidence>
<dbReference type="eggNOG" id="KOG1952">
    <property type="taxonomic scope" value="Eukaryota"/>
</dbReference>
<dbReference type="Proteomes" id="UP000032180">
    <property type="component" value="Chromosome 1"/>
</dbReference>
<dbReference type="InterPro" id="IPR034078">
    <property type="entry name" value="NFX1_fam"/>
</dbReference>
<evidence type="ECO:0008006" key="13">
    <source>
        <dbReference type="Google" id="ProtNLM"/>
    </source>
</evidence>
<feature type="compositionally biased region" description="Pro residues" evidence="7">
    <location>
        <begin position="31"/>
        <end position="44"/>
    </location>
</feature>
<evidence type="ECO:0000259" key="10">
    <source>
        <dbReference type="PROSITE" id="PS50089"/>
    </source>
</evidence>
<evidence type="ECO:0000256" key="2">
    <source>
        <dbReference type="ARBA" id="ARBA00022723"/>
    </source>
</evidence>
<dbReference type="STRING" id="77586.A0A0D9UX11"/>
<evidence type="ECO:0000259" key="9">
    <source>
        <dbReference type="PROSITE" id="PS50016"/>
    </source>
</evidence>
<dbReference type="PANTHER" id="PTHR12360">
    <property type="entry name" value="NUCLEAR TRANSCRIPTION FACTOR, X-BOX BINDING 1 NFX1"/>
    <property type="match status" value="1"/>
</dbReference>
<dbReference type="PROSITE" id="PS50016">
    <property type="entry name" value="ZF_PHD_2"/>
    <property type="match status" value="1"/>
</dbReference>
<comment type="similarity">
    <text evidence="1">Belongs to the NFX1 family.</text>
</comment>
<dbReference type="Pfam" id="PF01422">
    <property type="entry name" value="zf-NF-X1"/>
    <property type="match status" value="11"/>
</dbReference>
<evidence type="ECO:0000256" key="1">
    <source>
        <dbReference type="ARBA" id="ARBA00007269"/>
    </source>
</evidence>
<dbReference type="GO" id="GO:0000977">
    <property type="term" value="F:RNA polymerase II transcription regulatory region sequence-specific DNA binding"/>
    <property type="evidence" value="ECO:0007669"/>
    <property type="project" value="TreeGrafter"/>
</dbReference>
<dbReference type="AlphaFoldDB" id="A0A0D9UX11"/>
<dbReference type="GO" id="GO:0008270">
    <property type="term" value="F:zinc ion binding"/>
    <property type="evidence" value="ECO:0007669"/>
    <property type="project" value="UniProtKB-KW"/>
</dbReference>
<keyword evidence="5" id="KW-0862">Zinc</keyword>
<dbReference type="GO" id="GO:0000981">
    <property type="term" value="F:DNA-binding transcription factor activity, RNA polymerase II-specific"/>
    <property type="evidence" value="ECO:0007669"/>
    <property type="project" value="TreeGrafter"/>
</dbReference>
<dbReference type="InterPro" id="IPR019787">
    <property type="entry name" value="Znf_PHD-finger"/>
</dbReference>
<dbReference type="InterPro" id="IPR001841">
    <property type="entry name" value="Znf_RING"/>
</dbReference>
<feature type="domain" description="PHD-type" evidence="9">
    <location>
        <begin position="105"/>
        <end position="161"/>
    </location>
</feature>
<dbReference type="SUPFAM" id="SSF57850">
    <property type="entry name" value="RING/U-box"/>
    <property type="match status" value="1"/>
</dbReference>
<dbReference type="PROSITE" id="PS50089">
    <property type="entry name" value="ZF_RING_2"/>
    <property type="match status" value="1"/>
</dbReference>
<keyword evidence="3" id="KW-0677">Repeat</keyword>
<protein>
    <recommendedName>
        <fullName evidence="13">RING-type domain-containing protein</fullName>
    </recommendedName>
</protein>
<dbReference type="GO" id="GO:0005634">
    <property type="term" value="C:nucleus"/>
    <property type="evidence" value="ECO:0007669"/>
    <property type="project" value="InterPro"/>
</dbReference>
<evidence type="ECO:0000256" key="7">
    <source>
        <dbReference type="SAM" id="MobiDB-lite"/>
    </source>
</evidence>
<evidence type="ECO:0000313" key="11">
    <source>
        <dbReference type="EnsemblPlants" id="LPERR01G03530.4"/>
    </source>
</evidence>
<evidence type="ECO:0000256" key="4">
    <source>
        <dbReference type="ARBA" id="ARBA00022771"/>
    </source>
</evidence>
<reference evidence="11" key="3">
    <citation type="submission" date="2015-04" db="UniProtKB">
        <authorList>
            <consortium name="EnsemblPlants"/>
        </authorList>
    </citation>
    <scope>IDENTIFICATION</scope>
</reference>
<evidence type="ECO:0000313" key="12">
    <source>
        <dbReference type="Proteomes" id="UP000032180"/>
    </source>
</evidence>
<evidence type="ECO:0000256" key="3">
    <source>
        <dbReference type="ARBA" id="ARBA00022737"/>
    </source>
</evidence>
<proteinExistence type="inferred from homology"/>
<keyword evidence="8" id="KW-0812">Transmembrane</keyword>
<dbReference type="EnsemblPlants" id="LPERR01G03530.4">
    <property type="protein sequence ID" value="LPERR01G03530.4"/>
    <property type="gene ID" value="LPERR01G03530"/>
</dbReference>
<reference evidence="12" key="2">
    <citation type="submission" date="2013-12" db="EMBL/GenBank/DDBJ databases">
        <authorList>
            <person name="Yu Y."/>
            <person name="Lee S."/>
            <person name="de Baynast K."/>
            <person name="Wissotski M."/>
            <person name="Liu L."/>
            <person name="Talag J."/>
            <person name="Goicoechea J."/>
            <person name="Angelova A."/>
            <person name="Jetty R."/>
            <person name="Kudrna D."/>
            <person name="Golser W."/>
            <person name="Rivera L."/>
            <person name="Zhang J."/>
            <person name="Wing R."/>
        </authorList>
    </citation>
    <scope>NUCLEOTIDE SEQUENCE</scope>
</reference>
<dbReference type="CDD" id="cd06008">
    <property type="entry name" value="NF-X1-zinc-finger"/>
    <property type="match status" value="5"/>
</dbReference>
<keyword evidence="12" id="KW-1185">Reference proteome</keyword>
<name>A0A0D9UX11_9ORYZ</name>
<keyword evidence="2" id="KW-0479">Metal-binding</keyword>
<evidence type="ECO:0000256" key="6">
    <source>
        <dbReference type="PROSITE-ProRule" id="PRU00175"/>
    </source>
</evidence>
<keyword evidence="8" id="KW-1133">Transmembrane helix</keyword>
<organism evidence="11 12">
    <name type="scientific">Leersia perrieri</name>
    <dbReference type="NCBI Taxonomy" id="77586"/>
    <lineage>
        <taxon>Eukaryota</taxon>
        <taxon>Viridiplantae</taxon>
        <taxon>Streptophyta</taxon>
        <taxon>Embryophyta</taxon>
        <taxon>Tracheophyta</taxon>
        <taxon>Spermatophyta</taxon>
        <taxon>Magnoliopsida</taxon>
        <taxon>Liliopsida</taxon>
        <taxon>Poales</taxon>
        <taxon>Poaceae</taxon>
        <taxon>BOP clade</taxon>
        <taxon>Oryzoideae</taxon>
        <taxon>Oryzeae</taxon>
        <taxon>Oryzinae</taxon>
        <taxon>Leersia</taxon>
    </lineage>
</organism>
<reference evidence="11 12" key="1">
    <citation type="submission" date="2012-08" db="EMBL/GenBank/DDBJ databases">
        <title>Oryza genome evolution.</title>
        <authorList>
            <person name="Wing R.A."/>
        </authorList>
    </citation>
    <scope>NUCLEOTIDE SEQUENCE</scope>
</reference>
<dbReference type="Gramene" id="LPERR01G03530.4">
    <property type="protein sequence ID" value="LPERR01G03530.4"/>
    <property type="gene ID" value="LPERR01G03530"/>
</dbReference>
<feature type="compositionally biased region" description="Low complexity" evidence="7">
    <location>
        <begin position="45"/>
        <end position="60"/>
    </location>
</feature>